<evidence type="ECO:0000313" key="2">
    <source>
        <dbReference type="Proteomes" id="UP000809431"/>
    </source>
</evidence>
<comment type="caution">
    <text evidence="1">The sequence shown here is derived from an EMBL/GenBank/DDBJ whole genome shotgun (WGS) entry which is preliminary data.</text>
</comment>
<gene>
    <name evidence="1" type="ORF">JMJ54_00365</name>
</gene>
<accession>A0ABS2BFN5</accession>
<organism evidence="1 2">
    <name type="scientific">Jeongeupia naejangsanensis</name>
    <dbReference type="NCBI Taxonomy" id="613195"/>
    <lineage>
        <taxon>Bacteria</taxon>
        <taxon>Pseudomonadati</taxon>
        <taxon>Pseudomonadota</taxon>
        <taxon>Betaproteobacteria</taxon>
        <taxon>Neisseriales</taxon>
        <taxon>Chitinibacteraceae</taxon>
        <taxon>Jeongeupia</taxon>
    </lineage>
</organism>
<dbReference type="RefSeq" id="WP_203535971.1">
    <property type="nucleotide sequence ID" value="NZ_JAESND010000001.1"/>
</dbReference>
<dbReference type="EMBL" id="JAESND010000001">
    <property type="protein sequence ID" value="MBM3114265.1"/>
    <property type="molecule type" value="Genomic_DNA"/>
</dbReference>
<dbReference type="Proteomes" id="UP000809431">
    <property type="component" value="Unassembled WGS sequence"/>
</dbReference>
<name>A0ABS2BFN5_9NEIS</name>
<reference evidence="1 2" key="1">
    <citation type="submission" date="2021-01" db="EMBL/GenBank/DDBJ databases">
        <title>Draft Genome Sequence and Polyhydroxyalkanoate Biosynthetic Potential of Jeongeupia naejangsanensis Type Strain DSM 24253.</title>
        <authorList>
            <person name="Turrini P."/>
            <person name="Artuso I."/>
            <person name="Lugli G.A."/>
            <person name="Frangipani E."/>
            <person name="Ventura M."/>
            <person name="Visca P."/>
        </authorList>
    </citation>
    <scope>NUCLEOTIDE SEQUENCE [LARGE SCALE GENOMIC DNA]</scope>
    <source>
        <strain evidence="1 2">DSM 24253</strain>
    </source>
</reference>
<protein>
    <submittedName>
        <fullName evidence="1">Uncharacterized protein</fullName>
    </submittedName>
</protein>
<sequence>MVEVQMDLLDNWSAWLRGLPMIEGRAPVLSMYLSPEEKAQRGMSCGRQRVDEDRAMRTEAVVSVMSPQLGKLLRHHHVRRVNPSRTVRELRLPYRDYMAHVKHAEEAFQMRWNDFEATDLKPLTPTKMIRYLSLNNSIPLRRATTQDRVVSHA</sequence>
<keyword evidence="2" id="KW-1185">Reference proteome</keyword>
<proteinExistence type="predicted"/>
<evidence type="ECO:0000313" key="1">
    <source>
        <dbReference type="EMBL" id="MBM3114265.1"/>
    </source>
</evidence>